<proteinExistence type="inferred from homology"/>
<dbReference type="PANTHER" id="PTHR11487:SF0">
    <property type="entry name" value="S-ACYL FATTY ACID SYNTHASE THIOESTERASE, MEDIUM CHAIN"/>
    <property type="match status" value="1"/>
</dbReference>
<accession>A0A3E1NZZ7</accession>
<evidence type="ECO:0000313" key="4">
    <source>
        <dbReference type="Proteomes" id="UP000261174"/>
    </source>
</evidence>
<dbReference type="SUPFAM" id="SSF53474">
    <property type="entry name" value="alpha/beta-Hydrolases"/>
    <property type="match status" value="1"/>
</dbReference>
<gene>
    <name evidence="3" type="ORF">DXN04_16205</name>
</gene>
<dbReference type="AlphaFoldDB" id="A0A3E1NZZ7"/>
<dbReference type="Gene3D" id="3.40.50.1820">
    <property type="entry name" value="alpha/beta hydrolase"/>
    <property type="match status" value="1"/>
</dbReference>
<feature type="domain" description="Thioesterase" evidence="2">
    <location>
        <begin position="5"/>
        <end position="223"/>
    </location>
</feature>
<organism evidence="3 4">
    <name type="scientific">Chitinophaga silvisoli</name>
    <dbReference type="NCBI Taxonomy" id="2291814"/>
    <lineage>
        <taxon>Bacteria</taxon>
        <taxon>Pseudomonadati</taxon>
        <taxon>Bacteroidota</taxon>
        <taxon>Chitinophagia</taxon>
        <taxon>Chitinophagales</taxon>
        <taxon>Chitinophagaceae</taxon>
        <taxon>Chitinophaga</taxon>
    </lineage>
</organism>
<dbReference type="InterPro" id="IPR012223">
    <property type="entry name" value="TEII"/>
</dbReference>
<name>A0A3E1NZZ7_9BACT</name>
<dbReference type="InterPro" id="IPR029058">
    <property type="entry name" value="AB_hydrolase_fold"/>
</dbReference>
<comment type="caution">
    <text evidence="3">The sequence shown here is derived from an EMBL/GenBank/DDBJ whole genome shotgun (WGS) entry which is preliminary data.</text>
</comment>
<dbReference type="Proteomes" id="UP000261174">
    <property type="component" value="Unassembled WGS sequence"/>
</dbReference>
<comment type="similarity">
    <text evidence="1">Belongs to the thioesterase family.</text>
</comment>
<dbReference type="PANTHER" id="PTHR11487">
    <property type="entry name" value="THIOESTERASE"/>
    <property type="match status" value="1"/>
</dbReference>
<reference evidence="3 4" key="1">
    <citation type="submission" date="2018-08" db="EMBL/GenBank/DDBJ databases">
        <title>Chitinophaga sp. K20C18050901, a novel bacterium isolated from forest soil.</title>
        <authorList>
            <person name="Wang C."/>
        </authorList>
    </citation>
    <scope>NUCLEOTIDE SEQUENCE [LARGE SCALE GENOMIC DNA]</scope>
    <source>
        <strain evidence="3 4">K20C18050901</strain>
    </source>
</reference>
<evidence type="ECO:0000313" key="3">
    <source>
        <dbReference type="EMBL" id="RFM33503.1"/>
    </source>
</evidence>
<evidence type="ECO:0000256" key="1">
    <source>
        <dbReference type="ARBA" id="ARBA00007169"/>
    </source>
</evidence>
<dbReference type="InterPro" id="IPR001031">
    <property type="entry name" value="Thioesterase"/>
</dbReference>
<keyword evidence="4" id="KW-1185">Reference proteome</keyword>
<dbReference type="EMBL" id="QTJV01000006">
    <property type="protein sequence ID" value="RFM33503.1"/>
    <property type="molecule type" value="Genomic_DNA"/>
</dbReference>
<dbReference type="OrthoDB" id="2213423at2"/>
<protein>
    <submittedName>
        <fullName evidence="3">Thioesterase</fullName>
    </submittedName>
</protein>
<sequence>MNKPQLFLLHFAGGNSYSFGLLTSVLKEFQTFSPELPGRGKRFHEDLLHDFDLAAADIYKQIAPQISSDRFIIYGHSMGAYLALRVTNMLEKTGRRPAYLIVSGNAGPAVSNRKSVHTLAEKEFIHELESLGGMPVELKENRELYELFEPILRADFEVVEKRKMEHEPPVNVPLYAIMGSQEEDADKIACWGKFTRSDFNYEILEGDHFFIHKHPQRMADIIRECYRKTAFIPNK</sequence>
<dbReference type="Pfam" id="PF00975">
    <property type="entry name" value="Thioesterase"/>
    <property type="match status" value="1"/>
</dbReference>
<dbReference type="GO" id="GO:0008610">
    <property type="term" value="P:lipid biosynthetic process"/>
    <property type="evidence" value="ECO:0007669"/>
    <property type="project" value="TreeGrafter"/>
</dbReference>
<evidence type="ECO:0000259" key="2">
    <source>
        <dbReference type="Pfam" id="PF00975"/>
    </source>
</evidence>
<dbReference type="RefSeq" id="WP_116854426.1">
    <property type="nucleotide sequence ID" value="NZ_QTJV01000006.1"/>
</dbReference>